<protein>
    <submittedName>
        <fullName evidence="5">GPP34 family phosphoprotein</fullName>
    </submittedName>
</protein>
<reference evidence="6" key="1">
    <citation type="journal article" date="2019" name="Int. J. Syst. Evol. Microbiol.">
        <title>The Global Catalogue of Microorganisms (GCM) 10K type strain sequencing project: providing services to taxonomists for standard genome sequencing and annotation.</title>
        <authorList>
            <consortium name="The Broad Institute Genomics Platform"/>
            <consortium name="The Broad Institute Genome Sequencing Center for Infectious Disease"/>
            <person name="Wu L."/>
            <person name="Ma J."/>
        </authorList>
    </citation>
    <scope>NUCLEOTIDE SEQUENCE [LARGE SCALE GENOMIC DNA]</scope>
    <source>
        <strain evidence="6">CCUG 42722</strain>
    </source>
</reference>
<keyword evidence="6" id="KW-1185">Reference proteome</keyword>
<organism evidence="5 6">
    <name type="scientific">Promicromonospora alba</name>
    <dbReference type="NCBI Taxonomy" id="1616110"/>
    <lineage>
        <taxon>Bacteria</taxon>
        <taxon>Bacillati</taxon>
        <taxon>Actinomycetota</taxon>
        <taxon>Actinomycetes</taxon>
        <taxon>Micrococcales</taxon>
        <taxon>Promicromonosporaceae</taxon>
        <taxon>Promicromonospora</taxon>
    </lineage>
</organism>
<evidence type="ECO:0000256" key="1">
    <source>
        <dbReference type="ARBA" id="ARBA00004255"/>
    </source>
</evidence>
<gene>
    <name evidence="5" type="ORF">ACFO6V_02515</name>
</gene>
<sequence length="240" mass="25472">MTSAAEGPLPRDTADARGADLTLPEAVMLLLFDPRSGTIAGEGLSLMYTLGGAILIELAARGHIELDDEQRRVRAVGHGPEDTLLRGAWERVPKSTTGIRGLVVDIGTRSRESTLNRLVARGDIRHEPHRLLGIFPTHVLRGGDTGTRDRLLGPVRSTLVDGTDPDTRTATLGALLSASKNLAAMHADIPWSGDVYTSGKNLERGDWGAKATSDIILSSLVAQIVGTAFATTLATLTQPD</sequence>
<dbReference type="Proteomes" id="UP001596011">
    <property type="component" value="Unassembled WGS sequence"/>
</dbReference>
<dbReference type="EMBL" id="JBHSFI010000001">
    <property type="protein sequence ID" value="MFC4627091.1"/>
    <property type="molecule type" value="Genomic_DNA"/>
</dbReference>
<dbReference type="InterPro" id="IPR008628">
    <property type="entry name" value="GPP34-like"/>
</dbReference>
<keyword evidence="4" id="KW-0472">Membrane</keyword>
<comment type="subcellular location">
    <subcellularLocation>
        <location evidence="1">Golgi apparatus membrane</location>
        <topology evidence="1">Peripheral membrane protein</topology>
        <orientation evidence="1">Cytoplasmic side</orientation>
    </subcellularLocation>
</comment>
<accession>A0ABV9HDC7</accession>
<dbReference type="InterPro" id="IPR038261">
    <property type="entry name" value="GPP34-like_sf"/>
</dbReference>
<name>A0ABV9HDC7_9MICO</name>
<comment type="caution">
    <text evidence="5">The sequence shown here is derived from an EMBL/GenBank/DDBJ whole genome shotgun (WGS) entry which is preliminary data.</text>
</comment>
<evidence type="ECO:0000256" key="2">
    <source>
        <dbReference type="ARBA" id="ARBA00023034"/>
    </source>
</evidence>
<keyword evidence="3" id="KW-0446">Lipid-binding</keyword>
<evidence type="ECO:0000256" key="4">
    <source>
        <dbReference type="ARBA" id="ARBA00023136"/>
    </source>
</evidence>
<proteinExistence type="predicted"/>
<evidence type="ECO:0000313" key="5">
    <source>
        <dbReference type="EMBL" id="MFC4627091.1"/>
    </source>
</evidence>
<dbReference type="RefSeq" id="WP_377131846.1">
    <property type="nucleotide sequence ID" value="NZ_JBHSFI010000001.1"/>
</dbReference>
<dbReference type="Gene3D" id="1.10.3630.10">
    <property type="entry name" value="yeast vps74-n-term truncation variant domain like"/>
    <property type="match status" value="1"/>
</dbReference>
<keyword evidence="2" id="KW-0333">Golgi apparatus</keyword>
<evidence type="ECO:0000256" key="3">
    <source>
        <dbReference type="ARBA" id="ARBA00023121"/>
    </source>
</evidence>
<evidence type="ECO:0000313" key="6">
    <source>
        <dbReference type="Proteomes" id="UP001596011"/>
    </source>
</evidence>
<dbReference type="Pfam" id="PF05719">
    <property type="entry name" value="GPP34"/>
    <property type="match status" value="1"/>
</dbReference>